<evidence type="ECO:0008006" key="4">
    <source>
        <dbReference type="Google" id="ProtNLM"/>
    </source>
</evidence>
<dbReference type="AlphaFoldDB" id="A0A1R3XIR5"/>
<keyword evidence="1" id="KW-0732">Signal</keyword>
<dbReference type="RefSeq" id="WP_076660982.1">
    <property type="nucleotide sequence ID" value="NZ_FTPR01000004.1"/>
</dbReference>
<reference evidence="3" key="1">
    <citation type="submission" date="2017-01" db="EMBL/GenBank/DDBJ databases">
        <authorList>
            <person name="Varghese N."/>
            <person name="Submissions S."/>
        </authorList>
    </citation>
    <scope>NUCLEOTIDE SEQUENCE [LARGE SCALE GENOMIC DNA]</scope>
    <source>
        <strain evidence="3">DSM 29591</strain>
    </source>
</reference>
<feature type="signal peptide" evidence="1">
    <location>
        <begin position="1"/>
        <end position="27"/>
    </location>
</feature>
<protein>
    <recommendedName>
        <fullName evidence="4">Rieske domain-containing protein</fullName>
    </recommendedName>
</protein>
<dbReference type="STRING" id="287098.SAMN05421665_3318"/>
<keyword evidence="3" id="KW-1185">Reference proteome</keyword>
<accession>A0A1R3XIR5</accession>
<evidence type="ECO:0000313" key="2">
    <source>
        <dbReference type="EMBL" id="SIT91315.1"/>
    </source>
</evidence>
<feature type="chain" id="PRO_5010323567" description="Rieske domain-containing protein" evidence="1">
    <location>
        <begin position="28"/>
        <end position="189"/>
    </location>
</feature>
<name>A0A1R3XIR5_9RHOB</name>
<dbReference type="GO" id="GO:0051537">
    <property type="term" value="F:2 iron, 2 sulfur cluster binding"/>
    <property type="evidence" value="ECO:0007669"/>
    <property type="project" value="InterPro"/>
</dbReference>
<dbReference type="OrthoDB" id="7650905at2"/>
<dbReference type="EMBL" id="FTPR01000004">
    <property type="protein sequence ID" value="SIT91315.1"/>
    <property type="molecule type" value="Genomic_DNA"/>
</dbReference>
<gene>
    <name evidence="2" type="ORF">SAMN05421665_3318</name>
</gene>
<organism evidence="2 3">
    <name type="scientific">Yoonia rosea</name>
    <dbReference type="NCBI Taxonomy" id="287098"/>
    <lineage>
        <taxon>Bacteria</taxon>
        <taxon>Pseudomonadati</taxon>
        <taxon>Pseudomonadota</taxon>
        <taxon>Alphaproteobacteria</taxon>
        <taxon>Rhodobacterales</taxon>
        <taxon>Paracoccaceae</taxon>
        <taxon>Yoonia</taxon>
    </lineage>
</organism>
<dbReference type="Gene3D" id="2.102.10.10">
    <property type="entry name" value="Rieske [2Fe-2S] iron-sulphur domain"/>
    <property type="match status" value="1"/>
</dbReference>
<evidence type="ECO:0000313" key="3">
    <source>
        <dbReference type="Proteomes" id="UP000186997"/>
    </source>
</evidence>
<proteinExistence type="predicted"/>
<dbReference type="InterPro" id="IPR036922">
    <property type="entry name" value="Rieske_2Fe-2S_sf"/>
</dbReference>
<evidence type="ECO:0000256" key="1">
    <source>
        <dbReference type="SAM" id="SignalP"/>
    </source>
</evidence>
<dbReference type="Proteomes" id="UP000186997">
    <property type="component" value="Unassembled WGS sequence"/>
</dbReference>
<sequence>MQKMTRRHVMTTISSTAVLLCPAILNAQTNFEAAWAGLPEDRPTGENQLITVSAGAAEVEISALQPGEVAVIARPTDDAEFSATGMMQYVAVHRRTAEQVAFGAANDRAGTVQNPEYFVVNLLCTHRGKAIGLTGNPEAPFACLDRGSRHGSVYNAVGMGVAGASEGEYLSIPDYTLTVDGPQVVLSLA</sequence>